<keyword evidence="1" id="KW-0175">Coiled coil</keyword>
<dbReference type="Proteomes" id="UP000289738">
    <property type="component" value="Chromosome A05"/>
</dbReference>
<gene>
    <name evidence="2" type="ORF">Ahy_A05g023652</name>
</gene>
<evidence type="ECO:0000313" key="2">
    <source>
        <dbReference type="EMBL" id="RYR57990.1"/>
    </source>
</evidence>
<feature type="coiled-coil region" evidence="1">
    <location>
        <begin position="366"/>
        <end position="445"/>
    </location>
</feature>
<evidence type="ECO:0000256" key="1">
    <source>
        <dbReference type="SAM" id="Coils"/>
    </source>
</evidence>
<dbReference type="Gene3D" id="1.20.5.340">
    <property type="match status" value="1"/>
</dbReference>
<organism evidence="2 3">
    <name type="scientific">Arachis hypogaea</name>
    <name type="common">Peanut</name>
    <dbReference type="NCBI Taxonomy" id="3818"/>
    <lineage>
        <taxon>Eukaryota</taxon>
        <taxon>Viridiplantae</taxon>
        <taxon>Streptophyta</taxon>
        <taxon>Embryophyta</taxon>
        <taxon>Tracheophyta</taxon>
        <taxon>Spermatophyta</taxon>
        <taxon>Magnoliopsida</taxon>
        <taxon>eudicotyledons</taxon>
        <taxon>Gunneridae</taxon>
        <taxon>Pentapetalae</taxon>
        <taxon>rosids</taxon>
        <taxon>fabids</taxon>
        <taxon>Fabales</taxon>
        <taxon>Fabaceae</taxon>
        <taxon>Papilionoideae</taxon>
        <taxon>50 kb inversion clade</taxon>
        <taxon>dalbergioids sensu lato</taxon>
        <taxon>Dalbergieae</taxon>
        <taxon>Pterocarpus clade</taxon>
        <taxon>Arachis</taxon>
    </lineage>
</organism>
<protein>
    <submittedName>
        <fullName evidence="2">Uncharacterized protein</fullName>
    </submittedName>
</protein>
<comment type="caution">
    <text evidence="2">The sequence shown here is derived from an EMBL/GenBank/DDBJ whole genome shotgun (WGS) entry which is preliminary data.</text>
</comment>
<accession>A0A445D4Q4</accession>
<dbReference type="EMBL" id="SDMP01000005">
    <property type="protein sequence ID" value="RYR57990.1"/>
    <property type="molecule type" value="Genomic_DNA"/>
</dbReference>
<evidence type="ECO:0000313" key="3">
    <source>
        <dbReference type="Proteomes" id="UP000289738"/>
    </source>
</evidence>
<reference evidence="2 3" key="1">
    <citation type="submission" date="2019-01" db="EMBL/GenBank/DDBJ databases">
        <title>Sequencing of cultivated peanut Arachis hypogaea provides insights into genome evolution and oil improvement.</title>
        <authorList>
            <person name="Chen X."/>
        </authorList>
    </citation>
    <scope>NUCLEOTIDE SEQUENCE [LARGE SCALE GENOMIC DNA]</scope>
    <source>
        <strain evidence="3">cv. Fuhuasheng</strain>
        <tissue evidence="2">Leaves</tissue>
    </source>
</reference>
<name>A0A445D4Q4_ARAHY</name>
<proteinExistence type="predicted"/>
<keyword evidence="3" id="KW-1185">Reference proteome</keyword>
<sequence>MHVVNDKSIFLICAFNFLKRIALNMVESAKNEENNASIEAENAPLLHLHEYLRTRPSEKTLKAWKILRDLVRRNFSIVYHPARHGLMRDALKHLLNLPPEEGVSLRTMSILQQLSKSFAQWSLDYDNVILKIKSPDEKAKEDLIREVKEIVTDEKALCTKLATLEQKKRELEEQINAVKDERDTLAKRKRVVLKSGKVLSERDGLKNQVPRLKAEKELTKVTEANIEAEWSKLGKQVLESTINDKGIFLICAFNFLKRIGLNMVGTAKKEDMEAFYASIEAETTPLSHLREPPRTRPSKKTLKAWQLLRDLVSKKFSLLHHPATHGLMRDTLKHLLNLRRGERVSSRTMAILQQLSKSFDHWSLDYDNANNKIKSVDKSISKAEKANQGLEANVRKFKEIVTDEKALCTKLATLEQKKRELEDQIKTMKAEIAEFTKRRDKVAKRKREVFENGKVLRSKCDGLRNKLPRLKAGTEWAFVTETNIEAEWSKLAKRVLQSTSFVEDWI</sequence>
<dbReference type="AlphaFoldDB" id="A0A445D4Q4"/>
<feature type="coiled-coil region" evidence="1">
    <location>
        <begin position="154"/>
        <end position="188"/>
    </location>
</feature>